<gene>
    <name evidence="1" type="ORF">Tco_1032971</name>
</gene>
<organism evidence="1 2">
    <name type="scientific">Tanacetum coccineum</name>
    <dbReference type="NCBI Taxonomy" id="301880"/>
    <lineage>
        <taxon>Eukaryota</taxon>
        <taxon>Viridiplantae</taxon>
        <taxon>Streptophyta</taxon>
        <taxon>Embryophyta</taxon>
        <taxon>Tracheophyta</taxon>
        <taxon>Spermatophyta</taxon>
        <taxon>Magnoliopsida</taxon>
        <taxon>eudicotyledons</taxon>
        <taxon>Gunneridae</taxon>
        <taxon>Pentapetalae</taxon>
        <taxon>asterids</taxon>
        <taxon>campanulids</taxon>
        <taxon>Asterales</taxon>
        <taxon>Asteraceae</taxon>
        <taxon>Asteroideae</taxon>
        <taxon>Anthemideae</taxon>
        <taxon>Anthemidinae</taxon>
        <taxon>Tanacetum</taxon>
    </lineage>
</organism>
<reference evidence="1" key="1">
    <citation type="journal article" date="2022" name="Int. J. Mol. Sci.">
        <title>Draft Genome of Tanacetum Coccineum: Genomic Comparison of Closely Related Tanacetum-Family Plants.</title>
        <authorList>
            <person name="Yamashiro T."/>
            <person name="Shiraishi A."/>
            <person name="Nakayama K."/>
            <person name="Satake H."/>
        </authorList>
    </citation>
    <scope>NUCLEOTIDE SEQUENCE</scope>
</reference>
<dbReference type="Proteomes" id="UP001151760">
    <property type="component" value="Unassembled WGS sequence"/>
</dbReference>
<evidence type="ECO:0000313" key="2">
    <source>
        <dbReference type="Proteomes" id="UP001151760"/>
    </source>
</evidence>
<keyword evidence="2" id="KW-1185">Reference proteome</keyword>
<protein>
    <submittedName>
        <fullName evidence="1">Uncharacterized protein</fullName>
    </submittedName>
</protein>
<name>A0ABQ5GDB6_9ASTR</name>
<evidence type="ECO:0000313" key="1">
    <source>
        <dbReference type="EMBL" id="GJT73685.1"/>
    </source>
</evidence>
<comment type="caution">
    <text evidence="1">The sequence shown here is derived from an EMBL/GenBank/DDBJ whole genome shotgun (WGS) entry which is preliminary data.</text>
</comment>
<proteinExistence type="predicted"/>
<accession>A0ABQ5GDB6</accession>
<sequence>MYDNLTNKENIREACDTRATNIVLQGLPPDVYSIEKESKVYDEFDTFTYLRSAQLINDMNTIGMSMKSLQVNIKFVNHLQPEWSKFVTAVKLARDMHSTNFNKLYAYLTQSSCKRSASYEAKVSRSYCTGLVVPLFLPSNDLIASLNKEVAFISTTFASYYLQTNNQLKTSSLVDPW</sequence>
<reference evidence="1" key="2">
    <citation type="submission" date="2022-01" db="EMBL/GenBank/DDBJ databases">
        <authorList>
            <person name="Yamashiro T."/>
            <person name="Shiraishi A."/>
            <person name="Satake H."/>
            <person name="Nakayama K."/>
        </authorList>
    </citation>
    <scope>NUCLEOTIDE SEQUENCE</scope>
</reference>
<dbReference type="EMBL" id="BQNB010018373">
    <property type="protein sequence ID" value="GJT73685.1"/>
    <property type="molecule type" value="Genomic_DNA"/>
</dbReference>